<dbReference type="Gene3D" id="3.40.50.410">
    <property type="entry name" value="von Willebrand factor, type A domain"/>
    <property type="match status" value="1"/>
</dbReference>
<dbReference type="RefSeq" id="WP_154076264.1">
    <property type="nucleotide sequence ID" value="NZ_CP045929.1"/>
</dbReference>
<dbReference type="SUPFAM" id="SSF53300">
    <property type="entry name" value="vWA-like"/>
    <property type="match status" value="1"/>
</dbReference>
<protein>
    <submittedName>
        <fullName evidence="3">VWA domain-containing protein</fullName>
    </submittedName>
</protein>
<keyword evidence="1" id="KW-0812">Transmembrane</keyword>
<evidence type="ECO:0000313" key="4">
    <source>
        <dbReference type="Proteomes" id="UP000371041"/>
    </source>
</evidence>
<feature type="domain" description="VWFA" evidence="2">
    <location>
        <begin position="344"/>
        <end position="536"/>
    </location>
</feature>
<dbReference type="Pfam" id="PF13531">
    <property type="entry name" value="SBP_bac_11"/>
    <property type="match status" value="1"/>
</dbReference>
<dbReference type="EMBL" id="CP045929">
    <property type="protein sequence ID" value="QGK69670.1"/>
    <property type="molecule type" value="Genomic_DNA"/>
</dbReference>
<dbReference type="AlphaFoldDB" id="A0A5Q3Q755"/>
<dbReference type="SUPFAM" id="SSF53850">
    <property type="entry name" value="Periplasmic binding protein-like II"/>
    <property type="match status" value="1"/>
</dbReference>
<dbReference type="PROSITE" id="PS50234">
    <property type="entry name" value="VWFA"/>
    <property type="match status" value="1"/>
</dbReference>
<feature type="transmembrane region" description="Helical" evidence="1">
    <location>
        <begin position="12"/>
        <end position="36"/>
    </location>
</feature>
<evidence type="ECO:0000256" key="1">
    <source>
        <dbReference type="SAM" id="Phobius"/>
    </source>
</evidence>
<dbReference type="InterPro" id="IPR002035">
    <property type="entry name" value="VWF_A"/>
</dbReference>
<dbReference type="Proteomes" id="UP000371041">
    <property type="component" value="Chromosome"/>
</dbReference>
<dbReference type="InterPro" id="IPR036465">
    <property type="entry name" value="vWFA_dom_sf"/>
</dbReference>
<gene>
    <name evidence="3" type="ORF">GIY23_09195</name>
</gene>
<keyword evidence="4" id="KW-1185">Reference proteome</keyword>
<keyword evidence="1" id="KW-0472">Membrane</keyword>
<evidence type="ECO:0000313" key="3">
    <source>
        <dbReference type="EMBL" id="QGK69670.1"/>
    </source>
</evidence>
<evidence type="ECO:0000259" key="2">
    <source>
        <dbReference type="PROSITE" id="PS50234"/>
    </source>
</evidence>
<organism evidence="3 4">
    <name type="scientific">Allosaccharopolyspora coralli</name>
    <dbReference type="NCBI Taxonomy" id="2665642"/>
    <lineage>
        <taxon>Bacteria</taxon>
        <taxon>Bacillati</taxon>
        <taxon>Actinomycetota</taxon>
        <taxon>Actinomycetes</taxon>
        <taxon>Pseudonocardiales</taxon>
        <taxon>Pseudonocardiaceae</taxon>
        <taxon>Allosaccharopolyspora</taxon>
    </lineage>
</organism>
<proteinExistence type="predicted"/>
<accession>A0A5Q3Q755</accession>
<sequence>MGRHHSPRYGSPWILLSMVLVGMLVAAGGITVYNVALACSTPTQIQVAAAPDIAPALVDAADELADDSGSDCYEVTVSAVDPAETTDALSSARSSTPDVWVPDSTLWLRQARDRGADVSEQGRSLATSPVVWAVSKQAAGELAPETVPSWEDIANADPAATPLGIPDPSGNAIGTAALLGLESLSRDTENPPAQFVASVRKVALNPTPGAGDAFQRSGAGEGLAAFPATEGAVVRHNSRPGTETFLASYPDVPVPNLDYPMVVLPDADDEVRDAAQRFQQALTGPEADRFFGEAGLRSADGRLIAAQPDVGGIRPEPRPVQPLPDRANVEEVLTAWAGANRSSRVQVLLDVSGSMDADVPGTDKTRMDLTLQAATQGMGLFQPTTELGVWTFSTRLDGDRDHRELLPMRAVADHFAKGSVGALQDVEPKPGGGTGLYDSVLAAYRSQLRTWDPGKANLVVVLTDGANDDPNSLTLQELSDEIRAIQDPDKPVAVIGIGVGPDIDPSELRVISETTGGESFTTPDPTKISEVFYAALSKIL</sequence>
<dbReference type="Pfam" id="PF00092">
    <property type="entry name" value="VWA"/>
    <property type="match status" value="1"/>
</dbReference>
<reference evidence="4" key="1">
    <citation type="submission" date="2019-11" db="EMBL/GenBank/DDBJ databases">
        <title>The complete genome sequence of Saccharopolyspora sp. E2A.</title>
        <authorList>
            <person name="Zhang G."/>
        </authorList>
    </citation>
    <scope>NUCLEOTIDE SEQUENCE [LARGE SCALE GENOMIC DNA]</scope>
    <source>
        <strain evidence="4">E2A</strain>
    </source>
</reference>
<keyword evidence="1" id="KW-1133">Transmembrane helix</keyword>
<name>A0A5Q3Q755_9PSEU</name>
<dbReference type="KEGG" id="sace:GIY23_09195"/>
<dbReference type="SMART" id="SM00327">
    <property type="entry name" value="VWA"/>
    <property type="match status" value="1"/>
</dbReference>